<protein>
    <submittedName>
        <fullName evidence="1">Uncharacterized protein</fullName>
    </submittedName>
</protein>
<dbReference type="AlphaFoldDB" id="A0A7D5D5Y3"/>
<dbReference type="EMBL" id="CP056030">
    <property type="protein sequence ID" value="QKZ03718.1"/>
    <property type="molecule type" value="Genomic_DNA"/>
</dbReference>
<keyword evidence="2" id="KW-1185">Reference proteome</keyword>
<evidence type="ECO:0000313" key="1">
    <source>
        <dbReference type="EMBL" id="QKZ03718.1"/>
    </source>
</evidence>
<evidence type="ECO:0000313" key="2">
    <source>
        <dbReference type="Proteomes" id="UP000509568"/>
    </source>
</evidence>
<accession>A0A7D5D5Y3</accession>
<dbReference type="KEGG" id="pez:HWQ56_07940"/>
<gene>
    <name evidence="1" type="ORF">HWQ56_07940</name>
</gene>
<proteinExistence type="predicted"/>
<sequence length="99" mass="10748">MDPRFSALPSSLTQSPVVHLDTQAALSDIFGFADQRLNLARHVLAALEGADECDYRYLARAAQVLLEDGCGVMGVIERRVEGRDGPEPRALGRPDLTVV</sequence>
<organism evidence="1 2">
    <name type="scientific">Pseudomonas eucalypticola</name>
    <dbReference type="NCBI Taxonomy" id="2599595"/>
    <lineage>
        <taxon>Bacteria</taxon>
        <taxon>Pseudomonadati</taxon>
        <taxon>Pseudomonadota</taxon>
        <taxon>Gammaproteobacteria</taxon>
        <taxon>Pseudomonadales</taxon>
        <taxon>Pseudomonadaceae</taxon>
        <taxon>Pseudomonas</taxon>
    </lineage>
</organism>
<reference evidence="1 2" key="1">
    <citation type="submission" date="2020-06" db="EMBL/GenBank/DDBJ databases">
        <title>Pseudomonas eucalypticola sp. nov., an endophyte of Eucalyptus dunnii leaves with biocontrol ability of eucalyptus leaf blight.</title>
        <authorList>
            <person name="Liu Y."/>
            <person name="Song Z."/>
            <person name="Zeng H."/>
            <person name="Lu M."/>
            <person name="Wang X."/>
            <person name="Lian X."/>
            <person name="Zhang Q."/>
        </authorList>
    </citation>
    <scope>NUCLEOTIDE SEQUENCE [LARGE SCALE GENOMIC DNA]</scope>
    <source>
        <strain evidence="1 2">NP-1</strain>
    </source>
</reference>
<dbReference type="RefSeq" id="WP_176570154.1">
    <property type="nucleotide sequence ID" value="NZ_CP056030.1"/>
</dbReference>
<name>A0A7D5D5Y3_9PSED</name>
<dbReference type="Proteomes" id="UP000509568">
    <property type="component" value="Chromosome"/>
</dbReference>